<accession>A0A835WS42</accession>
<gene>
    <name evidence="2" type="ORF">HYH02_003337</name>
</gene>
<reference evidence="2" key="1">
    <citation type="journal article" date="2020" name="bioRxiv">
        <title>Comparative genomics of Chlamydomonas.</title>
        <authorList>
            <person name="Craig R.J."/>
            <person name="Hasan A.R."/>
            <person name="Ness R.W."/>
            <person name="Keightley P.D."/>
        </authorList>
    </citation>
    <scope>NUCLEOTIDE SEQUENCE</scope>
    <source>
        <strain evidence="2">CCAP 11/173</strain>
    </source>
</reference>
<feature type="region of interest" description="Disordered" evidence="1">
    <location>
        <begin position="279"/>
        <end position="298"/>
    </location>
</feature>
<evidence type="ECO:0000256" key="1">
    <source>
        <dbReference type="SAM" id="MobiDB-lite"/>
    </source>
</evidence>
<comment type="caution">
    <text evidence="2">The sequence shown here is derived from an EMBL/GenBank/DDBJ whole genome shotgun (WGS) entry which is preliminary data.</text>
</comment>
<organism evidence="2 3">
    <name type="scientific">Chlamydomonas schloesseri</name>
    <dbReference type="NCBI Taxonomy" id="2026947"/>
    <lineage>
        <taxon>Eukaryota</taxon>
        <taxon>Viridiplantae</taxon>
        <taxon>Chlorophyta</taxon>
        <taxon>core chlorophytes</taxon>
        <taxon>Chlorophyceae</taxon>
        <taxon>CS clade</taxon>
        <taxon>Chlamydomonadales</taxon>
        <taxon>Chlamydomonadaceae</taxon>
        <taxon>Chlamydomonas</taxon>
    </lineage>
</organism>
<name>A0A835WS42_9CHLO</name>
<sequence>MLETLRSRNQATANICLCQTWLGADGCEVQNPNSLEVTLWADPRLGFVLDPLFQELRVKSCQGPVFFRNSMPGKVWRSGAVQIVQNLRILPPTLHPRSQLSEEALERLAEALYIPIYDLARPLKGQVCVLEVLLSTRATEAMLVADVISFIGSLLTALHLSLANPIQPPIRRSVLCGRRARAPDSDGEGSDGERPGPARAGGSAGPAAAPQPHLPPPAAGSAGQAGGSGAAPASVQQQTGGVGGAPATTAVQAAGVVTCGAAAAAAAVGVVARGCCPATGPATSEQPTLPASPSPERLGRMSEAAAGVMGGPSAAQAAAGQAAAGARTEPGPPPAQQDDGAAVSALRMPRKVRKVLDGAMQRSKSVVSVAALSHGMRDEDEEEAEGRQAEAAAAAAARTAVAAAAAAEAAGAAAAAAEVGPAGVLAQPTGAPSEADT</sequence>
<feature type="compositionally biased region" description="Low complexity" evidence="1">
    <location>
        <begin position="416"/>
        <end position="426"/>
    </location>
</feature>
<keyword evidence="3" id="KW-1185">Reference proteome</keyword>
<feature type="compositionally biased region" description="Low complexity" evidence="1">
    <location>
        <begin position="314"/>
        <end position="326"/>
    </location>
</feature>
<dbReference type="AlphaFoldDB" id="A0A835WS42"/>
<proteinExistence type="predicted"/>
<feature type="region of interest" description="Disordered" evidence="1">
    <location>
        <begin position="307"/>
        <end position="339"/>
    </location>
</feature>
<feature type="compositionally biased region" description="Polar residues" evidence="1">
    <location>
        <begin position="281"/>
        <end position="291"/>
    </location>
</feature>
<feature type="region of interest" description="Disordered" evidence="1">
    <location>
        <begin position="416"/>
        <end position="437"/>
    </location>
</feature>
<feature type="region of interest" description="Disordered" evidence="1">
    <location>
        <begin position="178"/>
        <end position="244"/>
    </location>
</feature>
<feature type="compositionally biased region" description="Low complexity" evidence="1">
    <location>
        <begin position="197"/>
        <end position="211"/>
    </location>
</feature>
<evidence type="ECO:0000313" key="3">
    <source>
        <dbReference type="Proteomes" id="UP000613740"/>
    </source>
</evidence>
<feature type="compositionally biased region" description="Low complexity" evidence="1">
    <location>
        <begin position="230"/>
        <end position="244"/>
    </location>
</feature>
<dbReference type="Proteomes" id="UP000613740">
    <property type="component" value="Unassembled WGS sequence"/>
</dbReference>
<dbReference type="OrthoDB" id="514480at2759"/>
<dbReference type="EMBL" id="JAEHOD010000006">
    <property type="protein sequence ID" value="KAG2452313.1"/>
    <property type="molecule type" value="Genomic_DNA"/>
</dbReference>
<evidence type="ECO:0000313" key="2">
    <source>
        <dbReference type="EMBL" id="KAG2452313.1"/>
    </source>
</evidence>
<protein>
    <submittedName>
        <fullName evidence="2">Uncharacterized protein</fullName>
    </submittedName>
</protein>